<dbReference type="Proteomes" id="UP000269438">
    <property type="component" value="Unassembled WGS sequence"/>
</dbReference>
<dbReference type="EMBL" id="RCUY01000011">
    <property type="protein sequence ID" value="RLP80876.1"/>
    <property type="molecule type" value="Genomic_DNA"/>
</dbReference>
<comment type="caution">
    <text evidence="2">The sequence shown here is derived from an EMBL/GenBank/DDBJ whole genome shotgun (WGS) entry which is preliminary data.</text>
</comment>
<dbReference type="AlphaFoldDB" id="A0A3L7AYQ6"/>
<evidence type="ECO:0000313" key="3">
    <source>
        <dbReference type="Proteomes" id="UP000269438"/>
    </source>
</evidence>
<organism evidence="2 3">
    <name type="scientific">Mycetocola lacteus</name>
    <dbReference type="NCBI Taxonomy" id="76637"/>
    <lineage>
        <taxon>Bacteria</taxon>
        <taxon>Bacillati</taxon>
        <taxon>Actinomycetota</taxon>
        <taxon>Actinomycetes</taxon>
        <taxon>Micrococcales</taxon>
        <taxon>Microbacteriaceae</taxon>
        <taxon>Mycetocola</taxon>
    </lineage>
</organism>
<evidence type="ECO:0000313" key="2">
    <source>
        <dbReference type="EMBL" id="RLP84661.1"/>
    </source>
</evidence>
<dbReference type="EMBL" id="RCUY01000001">
    <property type="protein sequence ID" value="RLP84661.1"/>
    <property type="molecule type" value="Genomic_DNA"/>
</dbReference>
<keyword evidence="3" id="KW-1185">Reference proteome</keyword>
<protein>
    <recommendedName>
        <fullName evidence="4">PH domain-containing protein</fullName>
    </recommendedName>
</protein>
<accession>A0A3L7AYQ6</accession>
<name>A0A3L7AYQ6_9MICO</name>
<proteinExistence type="predicted"/>
<gene>
    <name evidence="2" type="ORF">D9V34_01280</name>
    <name evidence="1" type="ORF">D9V34_13575</name>
</gene>
<reference evidence="2 3" key="1">
    <citation type="submission" date="2018-10" db="EMBL/GenBank/DDBJ databases">
        <authorList>
            <person name="Li J."/>
        </authorList>
    </citation>
    <scope>NUCLEOTIDE SEQUENCE [LARGE SCALE GENOMIC DNA]</scope>
    <source>
        <strain evidence="2 3">JCM 11654</strain>
    </source>
</reference>
<evidence type="ECO:0000313" key="1">
    <source>
        <dbReference type="EMBL" id="RLP80876.1"/>
    </source>
</evidence>
<sequence>MCLLWVPSLFLMLIALTTALTAGIYVSKYDLIFVSWVRIRRIPLVSIRSLRHVEYIDMGTLLGYFWPFDRQFRCMAVEDKLGNFTEYPSCVFYRRHARGIMIGIASLTGIGFVPDPENGRTGLRRRR</sequence>
<evidence type="ECO:0008006" key="4">
    <source>
        <dbReference type="Google" id="ProtNLM"/>
    </source>
</evidence>